<dbReference type="GO" id="GO:0003729">
    <property type="term" value="F:mRNA binding"/>
    <property type="evidence" value="ECO:0007669"/>
    <property type="project" value="TreeGrafter"/>
</dbReference>
<feature type="region of interest" description="Disordered" evidence="3">
    <location>
        <begin position="112"/>
        <end position="151"/>
    </location>
</feature>
<evidence type="ECO:0000256" key="2">
    <source>
        <dbReference type="PROSITE-ProRule" id="PRU00176"/>
    </source>
</evidence>
<comment type="caution">
    <text evidence="5">The sequence shown here is derived from an EMBL/GenBank/DDBJ whole genome shotgun (WGS) entry which is preliminary data.</text>
</comment>
<dbReference type="AlphaFoldDB" id="A0A8H2VCX5"/>
<feature type="domain" description="RRM" evidence="4">
    <location>
        <begin position="27"/>
        <end position="108"/>
    </location>
</feature>
<organism evidence="5 6">
    <name type="scientific">Maudiozyma barnettii</name>
    <dbReference type="NCBI Taxonomy" id="61262"/>
    <lineage>
        <taxon>Eukaryota</taxon>
        <taxon>Fungi</taxon>
        <taxon>Dikarya</taxon>
        <taxon>Ascomycota</taxon>
        <taxon>Saccharomycotina</taxon>
        <taxon>Saccharomycetes</taxon>
        <taxon>Saccharomycetales</taxon>
        <taxon>Saccharomycetaceae</taxon>
        <taxon>Maudiozyma</taxon>
    </lineage>
</organism>
<dbReference type="Pfam" id="PF00076">
    <property type="entry name" value="RRM_1"/>
    <property type="match status" value="1"/>
</dbReference>
<name>A0A8H2VCX5_9SACH</name>
<dbReference type="PROSITE" id="PS50102">
    <property type="entry name" value="RRM"/>
    <property type="match status" value="2"/>
</dbReference>
<dbReference type="GeneID" id="64856136"/>
<evidence type="ECO:0000259" key="4">
    <source>
        <dbReference type="PROSITE" id="PS50102"/>
    </source>
</evidence>
<dbReference type="PANTHER" id="PTHR23003:SF56">
    <property type="entry name" value="RIBONUCLEOPROTEIN 1-RELATED"/>
    <property type="match status" value="1"/>
</dbReference>
<dbReference type="GO" id="GO:1990904">
    <property type="term" value="C:ribonucleoprotein complex"/>
    <property type="evidence" value="ECO:0007669"/>
    <property type="project" value="TreeGrafter"/>
</dbReference>
<dbReference type="Proteomes" id="UP000644660">
    <property type="component" value="Unassembled WGS sequence"/>
</dbReference>
<dbReference type="CDD" id="cd00590">
    <property type="entry name" value="RRM_SF"/>
    <property type="match status" value="1"/>
</dbReference>
<feature type="compositionally biased region" description="Basic residues" evidence="3">
    <location>
        <begin position="116"/>
        <end position="140"/>
    </location>
</feature>
<dbReference type="Gene3D" id="3.30.70.330">
    <property type="match status" value="2"/>
</dbReference>
<feature type="compositionally biased region" description="Acidic residues" evidence="3">
    <location>
        <begin position="261"/>
        <end position="272"/>
    </location>
</feature>
<feature type="domain" description="RRM" evidence="4">
    <location>
        <begin position="160"/>
        <end position="248"/>
    </location>
</feature>
<dbReference type="OrthoDB" id="439808at2759"/>
<evidence type="ECO:0000256" key="3">
    <source>
        <dbReference type="SAM" id="MobiDB-lite"/>
    </source>
</evidence>
<evidence type="ECO:0000256" key="1">
    <source>
        <dbReference type="ARBA" id="ARBA00022884"/>
    </source>
</evidence>
<accession>A0A8H2VCX5</accession>
<dbReference type="SMART" id="SM00360">
    <property type="entry name" value="RRM"/>
    <property type="match status" value="2"/>
</dbReference>
<dbReference type="SUPFAM" id="SSF54928">
    <property type="entry name" value="RNA-binding domain, RBD"/>
    <property type="match status" value="2"/>
</dbReference>
<dbReference type="InterPro" id="IPR035979">
    <property type="entry name" value="RBD_domain_sf"/>
</dbReference>
<dbReference type="InterPro" id="IPR000504">
    <property type="entry name" value="RRM_dom"/>
</dbReference>
<dbReference type="InterPro" id="IPR050374">
    <property type="entry name" value="RRT5_SRSF_SR"/>
</dbReference>
<dbReference type="EMBL" id="CAEFZW010000002">
    <property type="protein sequence ID" value="CAB4252991.1"/>
    <property type="molecule type" value="Genomic_DNA"/>
</dbReference>
<dbReference type="RefSeq" id="XP_041405029.1">
    <property type="nucleotide sequence ID" value="XM_041549095.1"/>
</dbReference>
<evidence type="ECO:0000313" key="5">
    <source>
        <dbReference type="EMBL" id="CAB4252991.1"/>
    </source>
</evidence>
<dbReference type="InterPro" id="IPR012677">
    <property type="entry name" value="Nucleotide-bd_a/b_plait_sf"/>
</dbReference>
<dbReference type="GO" id="GO:0005737">
    <property type="term" value="C:cytoplasm"/>
    <property type="evidence" value="ECO:0007669"/>
    <property type="project" value="TreeGrafter"/>
</dbReference>
<evidence type="ECO:0000313" key="6">
    <source>
        <dbReference type="Proteomes" id="UP000644660"/>
    </source>
</evidence>
<sequence length="272" mass="30099">MSGETETVEIVAQETPIVEKPALDPETTVFIGNVALDATLEDLEKLFKDDYKSVEVDIPEKEHRGSHVPLSKHAFVKFPVTIDFDDIKSKFDLAVINDRAIHIKRVRSPDELRGAGRGRGRGAFRGRGNGRGRGAFRGRGRGGFSRGPKIPLSEMERSTDTIYINNVPFETTKVELAEFFGTNEDAVVLPMRRLRDEVTRRSVPSDKYNRGMAFIKFDNLNGSIADKAGEFDGKSLGDRTLVVDVAVVKPALPEETHNDEEAPADSEDKEAA</sequence>
<keyword evidence="1 2" id="KW-0694">RNA-binding</keyword>
<keyword evidence="6" id="KW-1185">Reference proteome</keyword>
<feature type="region of interest" description="Disordered" evidence="3">
    <location>
        <begin position="249"/>
        <end position="272"/>
    </location>
</feature>
<dbReference type="PANTHER" id="PTHR23003">
    <property type="entry name" value="RNA RECOGNITION MOTIF RRM DOMAIN CONTAINING PROTEIN"/>
    <property type="match status" value="1"/>
</dbReference>
<protein>
    <submittedName>
        <fullName evidence="5">Similar to Saccharomyces cerevisiae YHL034C SBP1 Putative RNA binding protein</fullName>
    </submittedName>
</protein>
<proteinExistence type="predicted"/>
<dbReference type="GO" id="GO:0005634">
    <property type="term" value="C:nucleus"/>
    <property type="evidence" value="ECO:0007669"/>
    <property type="project" value="TreeGrafter"/>
</dbReference>
<reference evidence="5 6" key="1">
    <citation type="submission" date="2020-05" db="EMBL/GenBank/DDBJ databases">
        <authorList>
            <person name="Casaregola S."/>
            <person name="Devillers H."/>
            <person name="Grondin C."/>
        </authorList>
    </citation>
    <scope>NUCLEOTIDE SEQUENCE [LARGE SCALE GENOMIC DNA]</scope>
    <source>
        <strain evidence="5 6">CLIB 1767</strain>
    </source>
</reference>
<gene>
    <name evidence="5" type="ORF">KABA2_02S09152</name>
</gene>